<reference evidence="8" key="1">
    <citation type="submission" date="2009-03" db="EMBL/GenBank/DDBJ databases">
        <authorList>
            <person name="Warren W."/>
            <person name="Ye L."/>
            <person name="Minx P."/>
            <person name="Worley K."/>
            <person name="Gibbs R."/>
            <person name="Wilson R.K."/>
        </authorList>
    </citation>
    <scope>NUCLEOTIDE SEQUENCE [LARGE SCALE GENOMIC DNA]</scope>
</reference>
<keyword evidence="3" id="KW-0862">Zinc</keyword>
<feature type="compositionally biased region" description="Basic and acidic residues" evidence="5">
    <location>
        <begin position="334"/>
        <end position="351"/>
    </location>
</feature>
<evidence type="ECO:0000259" key="6">
    <source>
        <dbReference type="PROSITE" id="PS50812"/>
    </source>
</evidence>
<dbReference type="SUPFAM" id="SSF63748">
    <property type="entry name" value="Tudor/PWWP/MBT"/>
    <property type="match status" value="1"/>
</dbReference>
<dbReference type="CDD" id="cd20145">
    <property type="entry name" value="PWWP_ZCWPW1"/>
    <property type="match status" value="1"/>
</dbReference>
<sequence length="477" mass="53165">MGSGLDFAETSCAQPIVSTQSDKEPGITASATDTDNADGEEVPHTQEISVSWEGEGVPEIRTSKLGQSDPAPSEKKSSRLSLSKRKKEAGDEKVEKTQSEHELRQKDQLKKTVQDHSQIRDQQKGERSGFDQCLVWVQCSFPNCGKWRRLCGNVDPSVLPDNWSCDQNTDKEYNRCDIPEETWTGLESDVAYASYVPGSIIWAKQYGYPWWPGMIESDPDLGEYFLFTSHLDSLPSKYHVTFFGETVSRAWIPVNMLKNFQELSLEPSGMKKHRNKDCSQQLGVALMMAQEAKQISIQERVNLFGFWSRFNGSNSNGERKDLQLSGFNSPGSCLEKKEKEEELEKEGKKMDPTLPSCNQVKAQTKKNKPRGPKKKFKAPQSKALAASFSEGKEVRMVPKDLGPPAREGACPSAAKEEPRPRQPLTQKAGSVSIDDETSSDLDLEQLMEDVGRELGQSGELQHSDSDGEDFPVALFGK</sequence>
<name>F6UHU9_CALJA</name>
<keyword evidence="1" id="KW-0479">Metal-binding</keyword>
<feature type="domain" description="PWWP" evidence="6">
    <location>
        <begin position="197"/>
        <end position="263"/>
    </location>
</feature>
<accession>F6UHU9</accession>
<dbReference type="GO" id="GO:0008270">
    <property type="term" value="F:zinc ion binding"/>
    <property type="evidence" value="ECO:0007669"/>
    <property type="project" value="UniProtKB-KW"/>
</dbReference>
<protein>
    <submittedName>
        <fullName evidence="8">Zinc finger CW-type and PWWP domain containing 1</fullName>
    </submittedName>
</protein>
<organism evidence="8 9">
    <name type="scientific">Callithrix jacchus</name>
    <name type="common">White-tufted-ear marmoset</name>
    <name type="synonym">Simia Jacchus</name>
    <dbReference type="NCBI Taxonomy" id="9483"/>
    <lineage>
        <taxon>Eukaryota</taxon>
        <taxon>Metazoa</taxon>
        <taxon>Chordata</taxon>
        <taxon>Craniata</taxon>
        <taxon>Vertebrata</taxon>
        <taxon>Euteleostomi</taxon>
        <taxon>Mammalia</taxon>
        <taxon>Eutheria</taxon>
        <taxon>Euarchontoglires</taxon>
        <taxon>Primates</taxon>
        <taxon>Haplorrhini</taxon>
        <taxon>Platyrrhini</taxon>
        <taxon>Cebidae</taxon>
        <taxon>Callitrichinae</taxon>
        <taxon>Callithrix</taxon>
        <taxon>Callithrix</taxon>
    </lineage>
</organism>
<dbReference type="PROSITE" id="PS51050">
    <property type="entry name" value="ZF_CW"/>
    <property type="match status" value="1"/>
</dbReference>
<dbReference type="GO" id="GO:0005634">
    <property type="term" value="C:nucleus"/>
    <property type="evidence" value="ECO:0007669"/>
    <property type="project" value="TreeGrafter"/>
</dbReference>
<dbReference type="PANTHER" id="PTHR15999">
    <property type="entry name" value="ZINC FINGER CW-TYPE PWWP DOMAIN PROTEIN 1"/>
    <property type="match status" value="1"/>
</dbReference>
<dbReference type="Gene3D" id="2.30.30.140">
    <property type="match status" value="1"/>
</dbReference>
<reference evidence="8" key="3">
    <citation type="submission" date="2025-09" db="UniProtKB">
        <authorList>
            <consortium name="Ensembl"/>
        </authorList>
    </citation>
    <scope>IDENTIFICATION</scope>
</reference>
<feature type="domain" description="CW-type" evidence="7">
    <location>
        <begin position="130"/>
        <end position="184"/>
    </location>
</feature>
<dbReference type="InterPro" id="IPR011124">
    <property type="entry name" value="Znf_CW"/>
</dbReference>
<dbReference type="InterPro" id="IPR000313">
    <property type="entry name" value="PWWP_dom"/>
</dbReference>
<gene>
    <name evidence="8" type="primary">ZCWPW1</name>
</gene>
<dbReference type="Pfam" id="PF00855">
    <property type="entry name" value="PWWP"/>
    <property type="match status" value="1"/>
</dbReference>
<feature type="compositionally biased region" description="Acidic residues" evidence="5">
    <location>
        <begin position="433"/>
        <end position="447"/>
    </location>
</feature>
<evidence type="ECO:0000313" key="9">
    <source>
        <dbReference type="Proteomes" id="UP000008225"/>
    </source>
</evidence>
<evidence type="ECO:0000256" key="5">
    <source>
        <dbReference type="SAM" id="MobiDB-lite"/>
    </source>
</evidence>
<feature type="region of interest" description="Disordered" evidence="5">
    <location>
        <begin position="318"/>
        <end position="477"/>
    </location>
</feature>
<feature type="compositionally biased region" description="Basic and acidic residues" evidence="5">
    <location>
        <begin position="88"/>
        <end position="124"/>
    </location>
</feature>
<evidence type="ECO:0000256" key="1">
    <source>
        <dbReference type="ARBA" id="ARBA00022723"/>
    </source>
</evidence>
<evidence type="ECO:0000259" key="7">
    <source>
        <dbReference type="PROSITE" id="PS51050"/>
    </source>
</evidence>
<keyword evidence="9" id="KW-1185">Reference proteome</keyword>
<evidence type="ECO:0000313" key="8">
    <source>
        <dbReference type="Ensembl" id="ENSCJAP00000028297.3"/>
    </source>
</evidence>
<keyword evidence="2 4" id="KW-0863">Zinc-finger</keyword>
<dbReference type="SMART" id="SM00293">
    <property type="entry name" value="PWWP"/>
    <property type="match status" value="1"/>
</dbReference>
<proteinExistence type="predicted"/>
<dbReference type="GeneTree" id="ENSGT00560000077278"/>
<evidence type="ECO:0000256" key="2">
    <source>
        <dbReference type="ARBA" id="ARBA00022771"/>
    </source>
</evidence>
<dbReference type="Bgee" id="ENSCJAG00000015363">
    <property type="expression patterns" value="Expressed in testis and 6 other cell types or tissues"/>
</dbReference>
<feature type="compositionally biased region" description="Polar residues" evidence="5">
    <location>
        <begin position="11"/>
        <end position="20"/>
    </location>
</feature>
<feature type="region of interest" description="Disordered" evidence="5">
    <location>
        <begin position="1"/>
        <end position="124"/>
    </location>
</feature>
<dbReference type="InterPro" id="IPR042778">
    <property type="entry name" value="ZCWPW1/ZCWPW2"/>
</dbReference>
<evidence type="ECO:0000256" key="4">
    <source>
        <dbReference type="PROSITE-ProRule" id="PRU00454"/>
    </source>
</evidence>
<reference evidence="8" key="2">
    <citation type="submission" date="2025-08" db="UniProtKB">
        <authorList>
            <consortium name="Ensembl"/>
        </authorList>
    </citation>
    <scope>IDENTIFICATION</scope>
</reference>
<dbReference type="PROSITE" id="PS50812">
    <property type="entry name" value="PWWP"/>
    <property type="match status" value="1"/>
</dbReference>
<feature type="compositionally biased region" description="Basic residues" evidence="5">
    <location>
        <begin position="363"/>
        <end position="377"/>
    </location>
</feature>
<dbReference type="Ensembl" id="ENSCJAT00000029903.4">
    <property type="protein sequence ID" value="ENSCJAP00000028297.3"/>
    <property type="gene ID" value="ENSCJAG00000015363.4"/>
</dbReference>
<dbReference type="Pfam" id="PF07496">
    <property type="entry name" value="zf-CW"/>
    <property type="match status" value="1"/>
</dbReference>
<dbReference type="AlphaFoldDB" id="F6UHU9"/>
<dbReference type="PANTHER" id="PTHR15999:SF2">
    <property type="entry name" value="ZINC FINGER CW-TYPE PWWP DOMAIN PROTEIN 1"/>
    <property type="match status" value="1"/>
</dbReference>
<dbReference type="Gene3D" id="3.30.40.100">
    <property type="match status" value="1"/>
</dbReference>
<dbReference type="Proteomes" id="UP000008225">
    <property type="component" value="Chromosome 2"/>
</dbReference>
<evidence type="ECO:0000256" key="3">
    <source>
        <dbReference type="ARBA" id="ARBA00022833"/>
    </source>
</evidence>